<proteinExistence type="predicted"/>
<dbReference type="InterPro" id="IPR036034">
    <property type="entry name" value="PDZ_sf"/>
</dbReference>
<evidence type="ECO:0000313" key="3">
    <source>
        <dbReference type="EMBL" id="CAH2108813.1"/>
    </source>
</evidence>
<evidence type="ECO:0000259" key="1">
    <source>
        <dbReference type="PROSITE" id="PS50003"/>
    </source>
</evidence>
<comment type="caution">
    <text evidence="3">The sequence shown here is derived from an EMBL/GenBank/DDBJ whole genome shotgun (WGS) entry which is preliminary data.</text>
</comment>
<dbReference type="AlphaFoldDB" id="A0AAU9VAK3"/>
<dbReference type="InterPro" id="IPR001478">
    <property type="entry name" value="PDZ"/>
</dbReference>
<feature type="domain" description="PDZ" evidence="2">
    <location>
        <begin position="51"/>
        <end position="128"/>
    </location>
</feature>
<accession>A0AAU9VAK3</accession>
<evidence type="ECO:0000313" key="4">
    <source>
        <dbReference type="Proteomes" id="UP001153954"/>
    </source>
</evidence>
<feature type="domain" description="PH" evidence="1">
    <location>
        <begin position="262"/>
        <end position="303"/>
    </location>
</feature>
<feature type="non-terminal residue" evidence="3">
    <location>
        <position position="303"/>
    </location>
</feature>
<dbReference type="Gene3D" id="2.30.29.30">
    <property type="entry name" value="Pleckstrin-homology domain (PH domain)/Phosphotyrosine-binding domain (PTB)"/>
    <property type="match status" value="2"/>
</dbReference>
<dbReference type="Proteomes" id="UP001153954">
    <property type="component" value="Unassembled WGS sequence"/>
</dbReference>
<dbReference type="PROSITE" id="PS50106">
    <property type="entry name" value="PDZ"/>
    <property type="match status" value="1"/>
</dbReference>
<dbReference type="SMART" id="SM00228">
    <property type="entry name" value="PDZ"/>
    <property type="match status" value="1"/>
</dbReference>
<dbReference type="EMBL" id="CAKOGL010000042">
    <property type="protein sequence ID" value="CAH2108813.1"/>
    <property type="molecule type" value="Genomic_DNA"/>
</dbReference>
<dbReference type="Gene3D" id="2.30.42.10">
    <property type="match status" value="1"/>
</dbReference>
<dbReference type="PANTHER" id="PTHR47644:SF1">
    <property type="entry name" value="PDZ DOMAIN-CONTAINING PROTEIN"/>
    <property type="match status" value="1"/>
</dbReference>
<dbReference type="PROSITE" id="PS50003">
    <property type="entry name" value="PH_DOMAIN"/>
    <property type="match status" value="2"/>
</dbReference>
<protein>
    <submittedName>
        <fullName evidence="3">Uncharacterized protein</fullName>
    </submittedName>
</protein>
<gene>
    <name evidence="3" type="ORF">EEDITHA_LOCUS22719</name>
</gene>
<dbReference type="PANTHER" id="PTHR47644">
    <property type="entry name" value="AGAP008221-PA"/>
    <property type="match status" value="1"/>
</dbReference>
<reference evidence="3" key="1">
    <citation type="submission" date="2022-03" db="EMBL/GenBank/DDBJ databases">
        <authorList>
            <person name="Tunstrom K."/>
        </authorList>
    </citation>
    <scope>NUCLEOTIDE SEQUENCE</scope>
</reference>
<keyword evidence="4" id="KW-1185">Reference proteome</keyword>
<dbReference type="Pfam" id="PF00595">
    <property type="entry name" value="PDZ"/>
    <property type="match status" value="1"/>
</dbReference>
<name>A0AAU9VAK3_EUPED</name>
<dbReference type="InterPro" id="IPR001849">
    <property type="entry name" value="PH_domain"/>
</dbReference>
<sequence length="303" mass="33790">MRHSFSHGLGAPNGNIRQKLEEIFKLMLMVWCRQSQANKLIALEPSESDKTVVVRRGNEEFGFRIHGSKPVVVSAIEPDTPAESSGLEVGDIIIAVNGISVLDKTHSEVVKIAHSGSEILELDVARTCEVVASLAHEGGPALYSGYLWRAATGRHAPRWTRRWFVLKRDNCLYYYKTDSSIHPVGALMLVNYQLTEEDAGKPHGFRIQRGGGTRLQLAADSAEAAARWKAVLAHAIDASNQRDGWLEVTMRNMKLPPSSIPRPDCFGYLMKLGSKWKSWAKRYCVLKDACLYFYNDGNSKNAF</sequence>
<organism evidence="3 4">
    <name type="scientific">Euphydryas editha</name>
    <name type="common">Edith's checkerspot</name>
    <dbReference type="NCBI Taxonomy" id="104508"/>
    <lineage>
        <taxon>Eukaryota</taxon>
        <taxon>Metazoa</taxon>
        <taxon>Ecdysozoa</taxon>
        <taxon>Arthropoda</taxon>
        <taxon>Hexapoda</taxon>
        <taxon>Insecta</taxon>
        <taxon>Pterygota</taxon>
        <taxon>Neoptera</taxon>
        <taxon>Endopterygota</taxon>
        <taxon>Lepidoptera</taxon>
        <taxon>Glossata</taxon>
        <taxon>Ditrysia</taxon>
        <taxon>Papilionoidea</taxon>
        <taxon>Nymphalidae</taxon>
        <taxon>Nymphalinae</taxon>
        <taxon>Euphydryas</taxon>
    </lineage>
</organism>
<dbReference type="SUPFAM" id="SSF50729">
    <property type="entry name" value="PH domain-like"/>
    <property type="match status" value="2"/>
</dbReference>
<dbReference type="SUPFAM" id="SSF50156">
    <property type="entry name" value="PDZ domain-like"/>
    <property type="match status" value="1"/>
</dbReference>
<evidence type="ECO:0000259" key="2">
    <source>
        <dbReference type="PROSITE" id="PS50106"/>
    </source>
</evidence>
<dbReference type="InterPro" id="IPR011993">
    <property type="entry name" value="PH-like_dom_sf"/>
</dbReference>
<feature type="domain" description="PH" evidence="1">
    <location>
        <begin position="140"/>
        <end position="237"/>
    </location>
</feature>
<dbReference type="Pfam" id="PF00169">
    <property type="entry name" value="PH"/>
    <property type="match status" value="1"/>
</dbReference>
<dbReference type="SMART" id="SM00233">
    <property type="entry name" value="PH"/>
    <property type="match status" value="1"/>
</dbReference>